<evidence type="ECO:0000256" key="7">
    <source>
        <dbReference type="PIRSR" id="PIRSR623088-2"/>
    </source>
</evidence>
<dbReference type="Gene3D" id="3.30.450.20">
    <property type="entry name" value="PAS domain"/>
    <property type="match status" value="1"/>
</dbReference>
<feature type="compositionally biased region" description="Polar residues" evidence="10">
    <location>
        <begin position="681"/>
        <end position="691"/>
    </location>
</feature>
<name>A0A8S4PXF1_OWEFU</name>
<accession>A0A8S4PXF1</accession>
<dbReference type="PRINTS" id="PR00387">
    <property type="entry name" value="PDIESTERASE1"/>
</dbReference>
<gene>
    <name evidence="13" type="ORF">OFUS_LOCUS22135</name>
</gene>
<evidence type="ECO:0000256" key="1">
    <source>
        <dbReference type="ARBA" id="ARBA00004703"/>
    </source>
</evidence>
<evidence type="ECO:0000256" key="10">
    <source>
        <dbReference type="SAM" id="MobiDB-lite"/>
    </source>
</evidence>
<dbReference type="InterPro" id="IPR000014">
    <property type="entry name" value="PAS"/>
</dbReference>
<dbReference type="GO" id="GO:0007165">
    <property type="term" value="P:signal transduction"/>
    <property type="evidence" value="ECO:0007669"/>
    <property type="project" value="InterPro"/>
</dbReference>
<dbReference type="InterPro" id="IPR023088">
    <property type="entry name" value="PDEase"/>
</dbReference>
<keyword evidence="5" id="KW-0114">cAMP</keyword>
<proteinExistence type="inferred from homology"/>
<dbReference type="InterPro" id="IPR011006">
    <property type="entry name" value="CheY-like_superfamily"/>
</dbReference>
<evidence type="ECO:0000256" key="3">
    <source>
        <dbReference type="ARBA" id="ARBA00022723"/>
    </source>
</evidence>
<dbReference type="SUPFAM" id="SSF55785">
    <property type="entry name" value="PYP-like sensor domain (PAS domain)"/>
    <property type="match status" value="1"/>
</dbReference>
<dbReference type="SUPFAM" id="SSF52172">
    <property type="entry name" value="CheY-like"/>
    <property type="match status" value="1"/>
</dbReference>
<dbReference type="InterPro" id="IPR023174">
    <property type="entry name" value="PDEase_CS"/>
</dbReference>
<feature type="binding site" evidence="7">
    <location>
        <begin position="534"/>
        <end position="538"/>
    </location>
    <ligand>
        <name>AMP</name>
        <dbReference type="ChEBI" id="CHEBI:456215"/>
    </ligand>
</feature>
<dbReference type="Gene3D" id="1.10.1300.10">
    <property type="entry name" value="3'5'-cyclic nucleotide phosphodiesterase, catalytic domain"/>
    <property type="match status" value="1"/>
</dbReference>
<dbReference type="Pfam" id="PF13426">
    <property type="entry name" value="PAS_9"/>
    <property type="match status" value="1"/>
</dbReference>
<protein>
    <recommendedName>
        <fullName evidence="9">Phosphodiesterase</fullName>
        <ecNumber evidence="9">3.1.4.-</ecNumber>
    </recommendedName>
</protein>
<dbReference type="GO" id="GO:0046872">
    <property type="term" value="F:metal ion binding"/>
    <property type="evidence" value="ECO:0007669"/>
    <property type="project" value="UniProtKB-KW"/>
</dbReference>
<keyword evidence="4 9" id="KW-0378">Hydrolase</keyword>
<dbReference type="InterPro" id="IPR036971">
    <property type="entry name" value="PDEase_catalytic_dom_sf"/>
</dbReference>
<evidence type="ECO:0000313" key="14">
    <source>
        <dbReference type="Proteomes" id="UP000749559"/>
    </source>
</evidence>
<dbReference type="Pfam" id="PF00233">
    <property type="entry name" value="PDEase_I"/>
    <property type="match status" value="1"/>
</dbReference>
<dbReference type="CDD" id="cd00130">
    <property type="entry name" value="PAS"/>
    <property type="match status" value="1"/>
</dbReference>
<feature type="binding site" evidence="8">
    <location>
        <position position="574"/>
    </location>
    <ligand>
        <name>Zn(2+)</name>
        <dbReference type="ChEBI" id="CHEBI:29105"/>
        <label>1</label>
    </ligand>
</feature>
<dbReference type="Gene3D" id="3.40.50.2300">
    <property type="match status" value="1"/>
</dbReference>
<comment type="caution">
    <text evidence="13">The sequence shown here is derived from an EMBL/GenBank/DDBJ whole genome shotgun (WGS) entry which is preliminary data.</text>
</comment>
<comment type="similarity">
    <text evidence="2">Belongs to the cyclic nucleotide phosphodiesterase family. PDE8 subfamily.</text>
</comment>
<dbReference type="Pfam" id="PF23198">
    <property type="entry name" value="PDE8A_N"/>
    <property type="match status" value="1"/>
</dbReference>
<evidence type="ECO:0000259" key="12">
    <source>
        <dbReference type="PROSITE" id="PS51845"/>
    </source>
</evidence>
<dbReference type="PROSITE" id="PS51845">
    <property type="entry name" value="PDEASE_I_2"/>
    <property type="match status" value="1"/>
</dbReference>
<feature type="binding site" evidence="7">
    <location>
        <position position="708"/>
    </location>
    <ligand>
        <name>AMP</name>
        <dbReference type="ChEBI" id="CHEBI:456215"/>
    </ligand>
</feature>
<evidence type="ECO:0000259" key="11">
    <source>
        <dbReference type="PROSITE" id="PS50112"/>
    </source>
</evidence>
<dbReference type="EC" id="3.1.4.-" evidence="9"/>
<feature type="binding site" evidence="7">
    <location>
        <position position="760"/>
    </location>
    <ligand>
        <name>AMP</name>
        <dbReference type="ChEBI" id="CHEBI:456215"/>
    </ligand>
</feature>
<evidence type="ECO:0000256" key="2">
    <source>
        <dbReference type="ARBA" id="ARBA00006437"/>
    </source>
</evidence>
<dbReference type="PROSITE" id="PS00126">
    <property type="entry name" value="PDEASE_I_1"/>
    <property type="match status" value="1"/>
</dbReference>
<dbReference type="EMBL" id="CAIIXF020000010">
    <property type="protein sequence ID" value="CAH1797929.1"/>
    <property type="molecule type" value="Genomic_DNA"/>
</dbReference>
<dbReference type="PANTHER" id="PTHR11347">
    <property type="entry name" value="CYCLIC NUCLEOTIDE PHOSPHODIESTERASE"/>
    <property type="match status" value="1"/>
</dbReference>
<comment type="pathway">
    <text evidence="1">Purine metabolism; 3',5'-cyclic AMP degradation; AMP from 3',5'-cyclic AMP: step 1/1.</text>
</comment>
<feature type="binding site" evidence="7">
    <location>
        <position position="575"/>
    </location>
    <ligand>
        <name>AMP</name>
        <dbReference type="ChEBI" id="CHEBI:456215"/>
    </ligand>
</feature>
<dbReference type="OrthoDB" id="189220at2759"/>
<feature type="domain" description="PAS" evidence="11">
    <location>
        <begin position="202"/>
        <end position="273"/>
    </location>
</feature>
<reference evidence="13" key="1">
    <citation type="submission" date="2022-03" db="EMBL/GenBank/DDBJ databases">
        <authorList>
            <person name="Martin C."/>
        </authorList>
    </citation>
    <scope>NUCLEOTIDE SEQUENCE</scope>
</reference>
<dbReference type="AlphaFoldDB" id="A0A8S4PXF1"/>
<comment type="cofactor">
    <cofactor evidence="9">
        <name>a divalent metal cation</name>
        <dbReference type="ChEBI" id="CHEBI:60240"/>
    </cofactor>
    <text evidence="9">Binds 2 divalent metal cations per subunit. Site 1 may preferentially bind zinc ions, while site 2 has a preference for magnesium and/or manganese ions.</text>
</comment>
<feature type="domain" description="PDEase" evidence="12">
    <location>
        <begin position="458"/>
        <end position="802"/>
    </location>
</feature>
<keyword evidence="14" id="KW-1185">Reference proteome</keyword>
<organism evidence="13 14">
    <name type="scientific">Owenia fusiformis</name>
    <name type="common">Polychaete worm</name>
    <dbReference type="NCBI Taxonomy" id="6347"/>
    <lineage>
        <taxon>Eukaryota</taxon>
        <taxon>Metazoa</taxon>
        <taxon>Spiralia</taxon>
        <taxon>Lophotrochozoa</taxon>
        <taxon>Annelida</taxon>
        <taxon>Polychaeta</taxon>
        <taxon>Sedentaria</taxon>
        <taxon>Canalipalpata</taxon>
        <taxon>Sabellida</taxon>
        <taxon>Oweniida</taxon>
        <taxon>Oweniidae</taxon>
        <taxon>Owenia</taxon>
    </lineage>
</organism>
<feature type="binding site" evidence="8">
    <location>
        <position position="575"/>
    </location>
    <ligand>
        <name>Zn(2+)</name>
        <dbReference type="ChEBI" id="CHEBI:29105"/>
        <label>2</label>
    </ligand>
</feature>
<evidence type="ECO:0000256" key="5">
    <source>
        <dbReference type="ARBA" id="ARBA00023149"/>
    </source>
</evidence>
<sequence>MTGVTKRNNMSYTMLKEEKFGIFCRCCMRQPSRAPNSDDYIYIPSQPTQGSESDAMFGPMRLRQIPMTVLLVFSKEDSQSDGFWWACDKAGFKCNIAHNTESVMEACLEKQYDVIIIDTRHSKSFDPEALCRSLKATKSSEHAVIIAVTKKHTSDKEEPSIAPLLSAGFNRRYIENLNVGTCLNELLSIEQHDVRLQHKVRAAGALFTALDNCHEGIHITNEHRETQYINPACERLLGYTCEETQGKDITELLRSDKNKQDLEETINSQVKKGKHWEGAYYIKRKNGQHILHHCYTTPVMAKLGKVRHTVSIRSTHDHNNMPVDRYKDGELTQNGGIHSFPKRRESVARIHSMTIEAPITKVINIINAAQENSPMMVSQALDKVLEILRTSELYSPHLQTQQVREEDQMTSDYVGGLMTNDNYRFCHSPGTVKRRSSYGIDVKTSHGHTPHIPKTIKTLSQIPVEIQNATRDEAKWDFNVLNLEEVSNKRPLVYLGLKTFARFGVCSFLNCSETVLHNWLQIIEANYHSKNSYHNSTHAADVMQASAYFLERERIKAIFDQMDEVAALIAAVIHDVDHPGRTNSFLVNSGDRLAFLYNDLAVLESHHVALAFQITSKDDDVNIFKNMDRDDFRALRQSVIDMVMATEMTKHFEHLSKFVSSINKPPGREEEDSVHSGRGTPESSTSISHLNTPENRTLIKRMLIKCADVSNPTRPLYLCKEWALRIAEEYFSQTEEEKEKGLPVVMPVFDRKTCSLPKSQVSFLDFFIHQMFDAWDAFCDCGELISYLQNNYQYWKEQQELQEQQEKQDTSL</sequence>
<dbReference type="Proteomes" id="UP000749559">
    <property type="component" value="Unassembled WGS sequence"/>
</dbReference>
<feature type="binding site" evidence="8">
    <location>
        <position position="538"/>
    </location>
    <ligand>
        <name>Zn(2+)</name>
        <dbReference type="ChEBI" id="CHEBI:29105"/>
        <label>1</label>
    </ligand>
</feature>
<feature type="active site" description="Proton donor" evidence="6">
    <location>
        <position position="534"/>
    </location>
</feature>
<evidence type="ECO:0000256" key="4">
    <source>
        <dbReference type="ARBA" id="ARBA00022801"/>
    </source>
</evidence>
<dbReference type="SMART" id="SM00091">
    <property type="entry name" value="PAS"/>
    <property type="match status" value="1"/>
</dbReference>
<dbReference type="InterPro" id="IPR035965">
    <property type="entry name" value="PAS-like_dom_sf"/>
</dbReference>
<dbReference type="SMART" id="SM00471">
    <property type="entry name" value="HDc"/>
    <property type="match status" value="1"/>
</dbReference>
<dbReference type="InterPro" id="IPR057304">
    <property type="entry name" value="PDE8-like_REC_N"/>
</dbReference>
<dbReference type="FunFam" id="1.10.1300.10:FF:000002">
    <property type="entry name" value="Phosphodiesterase"/>
    <property type="match status" value="1"/>
</dbReference>
<evidence type="ECO:0000313" key="13">
    <source>
        <dbReference type="EMBL" id="CAH1797929.1"/>
    </source>
</evidence>
<keyword evidence="3 8" id="KW-0479">Metal-binding</keyword>
<dbReference type="NCBIfam" id="TIGR00229">
    <property type="entry name" value="sensory_box"/>
    <property type="match status" value="1"/>
</dbReference>
<evidence type="ECO:0000256" key="8">
    <source>
        <dbReference type="PIRSR" id="PIRSR623088-3"/>
    </source>
</evidence>
<dbReference type="InterPro" id="IPR003607">
    <property type="entry name" value="HD/PDEase_dom"/>
</dbReference>
<evidence type="ECO:0000256" key="6">
    <source>
        <dbReference type="PIRSR" id="PIRSR623088-1"/>
    </source>
</evidence>
<dbReference type="CDD" id="cd00077">
    <property type="entry name" value="HDc"/>
    <property type="match status" value="1"/>
</dbReference>
<evidence type="ECO:0000256" key="9">
    <source>
        <dbReference type="RuleBase" id="RU363067"/>
    </source>
</evidence>
<feature type="region of interest" description="Disordered" evidence="10">
    <location>
        <begin position="661"/>
        <end position="691"/>
    </location>
</feature>
<feature type="binding site" evidence="8">
    <location>
        <position position="575"/>
    </location>
    <ligand>
        <name>Zn(2+)</name>
        <dbReference type="ChEBI" id="CHEBI:29105"/>
        <label>1</label>
    </ligand>
</feature>
<dbReference type="SUPFAM" id="SSF109604">
    <property type="entry name" value="HD-domain/PDEase-like"/>
    <property type="match status" value="1"/>
</dbReference>
<dbReference type="GO" id="GO:0004114">
    <property type="term" value="F:3',5'-cyclic-nucleotide phosphodiesterase activity"/>
    <property type="evidence" value="ECO:0007669"/>
    <property type="project" value="InterPro"/>
</dbReference>
<dbReference type="PROSITE" id="PS50112">
    <property type="entry name" value="PAS"/>
    <property type="match status" value="1"/>
</dbReference>
<feature type="binding site" evidence="8">
    <location>
        <position position="708"/>
    </location>
    <ligand>
        <name>Zn(2+)</name>
        <dbReference type="ChEBI" id="CHEBI:29105"/>
        <label>1</label>
    </ligand>
</feature>
<dbReference type="InterPro" id="IPR002073">
    <property type="entry name" value="PDEase_catalytic_dom"/>
</dbReference>